<dbReference type="RefSeq" id="WP_014159670.1">
    <property type="nucleotide sequence ID" value="NC_016147.2"/>
</dbReference>
<organism evidence="1 2">
    <name type="scientific">Pseudoxanthomonas spadix (strain BD-a59)</name>
    <dbReference type="NCBI Taxonomy" id="1045855"/>
    <lineage>
        <taxon>Bacteria</taxon>
        <taxon>Pseudomonadati</taxon>
        <taxon>Pseudomonadota</taxon>
        <taxon>Gammaproteobacteria</taxon>
        <taxon>Lysobacterales</taxon>
        <taxon>Lysobacteraceae</taxon>
        <taxon>Pseudoxanthomonas</taxon>
    </lineage>
</organism>
<dbReference type="Pfam" id="PF11679">
    <property type="entry name" value="DUF3275"/>
    <property type="match status" value="1"/>
</dbReference>
<dbReference type="InterPro" id="IPR021693">
    <property type="entry name" value="DUF3275"/>
</dbReference>
<evidence type="ECO:0000313" key="1">
    <source>
        <dbReference type="EMBL" id="AER55493.1"/>
    </source>
</evidence>
<dbReference type="Proteomes" id="UP000005870">
    <property type="component" value="Chromosome"/>
</dbReference>
<sequence length="215" mass="23335">MTAANQAHLESIIVPGQLKLRTIRGRHGPFNVGLLACPLGEFVVKDPEFEQYKEGKYDGEFAIGRIFAKSFVSLGGVRVEIRASLNGMTLSGIDKLGREEARNFNVQEVDPIDEDQPATAVATPTAASALSSNDPLIDTRPFGMDAPATVTAADGPDAEDAALFGLLWPLAETFKLDSTIDRRTLRLQCARLNKLGYSFDATSQQWQRTPVLEAA</sequence>
<dbReference type="eggNOG" id="ENOG502Z8W2">
    <property type="taxonomic scope" value="Bacteria"/>
</dbReference>
<dbReference type="AlphaFoldDB" id="G7UNZ2"/>
<name>G7UNZ2_PSEUP</name>
<protein>
    <recommendedName>
        <fullName evidence="3">DUF3275 family protein</fullName>
    </recommendedName>
</protein>
<proteinExistence type="predicted"/>
<gene>
    <name evidence="1" type="ordered locus">DSC_04200</name>
</gene>
<evidence type="ECO:0008006" key="3">
    <source>
        <dbReference type="Google" id="ProtNLM"/>
    </source>
</evidence>
<evidence type="ECO:0000313" key="2">
    <source>
        <dbReference type="Proteomes" id="UP000005870"/>
    </source>
</evidence>
<accession>G7UNZ2</accession>
<dbReference type="STRING" id="1045855.DSC_04200"/>
<keyword evidence="2" id="KW-1185">Reference proteome</keyword>
<dbReference type="HOGENOM" id="CLU_106522_1_0_6"/>
<dbReference type="EMBL" id="CP003093">
    <property type="protein sequence ID" value="AER55493.1"/>
    <property type="molecule type" value="Genomic_DNA"/>
</dbReference>
<reference evidence="1 2" key="1">
    <citation type="journal article" date="2012" name="J. Bacteriol.">
        <title>Complete Genome Sequence of the BTEX-Degrading Bacterium Pseudoxanthomonas spadix BD-a59.</title>
        <authorList>
            <person name="Lee S.H."/>
            <person name="Jin H.M."/>
            <person name="Lee H.J."/>
            <person name="Kim J.M."/>
            <person name="Jeon C.O."/>
        </authorList>
    </citation>
    <scope>NUCLEOTIDE SEQUENCE [LARGE SCALE GENOMIC DNA]</scope>
    <source>
        <strain evidence="1 2">BD-a59</strain>
    </source>
</reference>
<dbReference type="KEGG" id="psd:DSC_04200"/>
<dbReference type="OrthoDB" id="8445945at2"/>